<feature type="binding site" evidence="4">
    <location>
        <position position="99"/>
    </location>
    <ligand>
        <name>substrate</name>
    </ligand>
</feature>
<dbReference type="Gene3D" id="3.20.20.100">
    <property type="entry name" value="NADP-dependent oxidoreductase domain"/>
    <property type="match status" value="1"/>
</dbReference>
<dbReference type="InterPro" id="IPR023210">
    <property type="entry name" value="NADP_OxRdtase_dom"/>
</dbReference>
<evidence type="ECO:0000256" key="1">
    <source>
        <dbReference type="ARBA" id="ARBA00022857"/>
    </source>
</evidence>
<feature type="active site" description="Proton donor" evidence="3">
    <location>
        <position position="49"/>
    </location>
</feature>
<dbReference type="GO" id="GO:0016491">
    <property type="term" value="F:oxidoreductase activity"/>
    <property type="evidence" value="ECO:0007669"/>
    <property type="project" value="UniProtKB-KW"/>
</dbReference>
<reference evidence="7" key="2">
    <citation type="submission" date="2025-09" db="UniProtKB">
        <authorList>
            <consortium name="Ensembl"/>
        </authorList>
    </citation>
    <scope>IDENTIFICATION</scope>
</reference>
<dbReference type="STRING" id="9516.ENSCCAP00000019813"/>
<keyword evidence="8" id="KW-1185">Reference proteome</keyword>
<protein>
    <recommendedName>
        <fullName evidence="6">NADP-dependent oxidoreductase domain-containing protein</fullName>
    </recommendedName>
</protein>
<feature type="domain" description="NADP-dependent oxidoreductase" evidence="6">
    <location>
        <begin position="16"/>
        <end position="232"/>
    </location>
</feature>
<evidence type="ECO:0000256" key="3">
    <source>
        <dbReference type="PIRSR" id="PIRSR000097-1"/>
    </source>
</evidence>
<dbReference type="SUPFAM" id="SSF51430">
    <property type="entry name" value="NAD(P)-linked oxidoreductase"/>
    <property type="match status" value="1"/>
</dbReference>
<feature type="site" description="Lowers pKa of active site Tyr" evidence="5">
    <location>
        <position position="67"/>
    </location>
</feature>
<keyword evidence="1" id="KW-0521">NADP</keyword>
<dbReference type="InterPro" id="IPR036812">
    <property type="entry name" value="NAD(P)_OxRdtase_dom_sf"/>
</dbReference>
<proteinExistence type="predicted"/>
<dbReference type="GeneTree" id="ENSGT00940000156539"/>
<keyword evidence="2" id="KW-0560">Oxidoreductase</keyword>
<evidence type="ECO:0000313" key="7">
    <source>
        <dbReference type="Ensembl" id="ENSCCAP00000019813.1"/>
    </source>
</evidence>
<evidence type="ECO:0000256" key="2">
    <source>
        <dbReference type="ARBA" id="ARBA00023002"/>
    </source>
</evidence>
<name>A0A2K5QV95_CEBIM</name>
<dbReference type="Ensembl" id="ENSCCAT00000037297.1">
    <property type="protein sequence ID" value="ENSCCAP00000019813.1"/>
    <property type="gene ID" value="ENSCCAG00000027727.1"/>
</dbReference>
<dbReference type="PRINTS" id="PR00069">
    <property type="entry name" value="ALDKETRDTASE"/>
</dbReference>
<accession>A0A2K5QV95</accession>
<dbReference type="Pfam" id="PF00248">
    <property type="entry name" value="Aldo_ket_red"/>
    <property type="match status" value="1"/>
</dbReference>
<dbReference type="AlphaFoldDB" id="A0A2K5QV95"/>
<dbReference type="Proteomes" id="UP000233040">
    <property type="component" value="Unassembled WGS sequence"/>
</dbReference>
<evidence type="ECO:0000256" key="4">
    <source>
        <dbReference type="PIRSR" id="PIRSR000097-2"/>
    </source>
</evidence>
<evidence type="ECO:0000256" key="5">
    <source>
        <dbReference type="PIRSR" id="PIRSR000097-3"/>
    </source>
</evidence>
<sequence>MAASCVLYTGQKMPLIGLGIWKSEPSQLKATVKYTFSVGYCHIDCAAIYGSEPEIGEALKEDVGPGKAVPWEELFDVEPALQKTLADLQLEYLDLYLMHWPYAFEQGDNPFPKNADGTICCDSTHYKEPWKTLKGPVQVLGLSNFNSWQIDNVLSVTSVHPAVLQVECYSYLTQNELIANCQACGLEVTAYSPLGSSDYSDEPVLLEEAVVLALAKKYGQSPAQILLKWQVQWKNIKVFDFTFSLEEMKQLNALNKNWQYIVPMLMVDGKRFPRDAGHPLYPFNDPY</sequence>
<dbReference type="PANTHER" id="PTHR11732">
    <property type="entry name" value="ALDO/KETO REDUCTASE"/>
    <property type="match status" value="1"/>
</dbReference>
<organism evidence="7 8">
    <name type="scientific">Cebus imitator</name>
    <name type="common">Panamanian white-faced capuchin</name>
    <name type="synonym">Cebus capucinus imitator</name>
    <dbReference type="NCBI Taxonomy" id="2715852"/>
    <lineage>
        <taxon>Eukaryota</taxon>
        <taxon>Metazoa</taxon>
        <taxon>Chordata</taxon>
        <taxon>Craniata</taxon>
        <taxon>Vertebrata</taxon>
        <taxon>Euteleostomi</taxon>
        <taxon>Mammalia</taxon>
        <taxon>Eutheria</taxon>
        <taxon>Euarchontoglires</taxon>
        <taxon>Primates</taxon>
        <taxon>Haplorrhini</taxon>
        <taxon>Platyrrhini</taxon>
        <taxon>Cebidae</taxon>
        <taxon>Cebinae</taxon>
        <taxon>Cebus</taxon>
    </lineage>
</organism>
<dbReference type="InterPro" id="IPR020471">
    <property type="entry name" value="AKR"/>
</dbReference>
<evidence type="ECO:0000259" key="6">
    <source>
        <dbReference type="Pfam" id="PF00248"/>
    </source>
</evidence>
<dbReference type="PIRSF" id="PIRSF000097">
    <property type="entry name" value="AKR"/>
    <property type="match status" value="1"/>
</dbReference>
<evidence type="ECO:0000313" key="8">
    <source>
        <dbReference type="Proteomes" id="UP000233040"/>
    </source>
</evidence>
<reference evidence="7" key="1">
    <citation type="submission" date="2025-08" db="UniProtKB">
        <authorList>
            <consortium name="Ensembl"/>
        </authorList>
    </citation>
    <scope>IDENTIFICATION</scope>
</reference>